<gene>
    <name evidence="1" type="ORF">VKT23_016919</name>
</gene>
<reference evidence="1 2" key="1">
    <citation type="submission" date="2024-01" db="EMBL/GenBank/DDBJ databases">
        <title>A draft genome for the cacao thread blight pathogen Marasmiellus scandens.</title>
        <authorList>
            <person name="Baruah I.K."/>
            <person name="Leung J."/>
            <person name="Bukari Y."/>
            <person name="Amoako-Attah I."/>
            <person name="Meinhardt L.W."/>
            <person name="Bailey B.A."/>
            <person name="Cohen S.P."/>
        </authorList>
    </citation>
    <scope>NUCLEOTIDE SEQUENCE [LARGE SCALE GENOMIC DNA]</scope>
    <source>
        <strain evidence="1 2">GH-19</strain>
    </source>
</reference>
<dbReference type="Proteomes" id="UP001498398">
    <property type="component" value="Unassembled WGS sequence"/>
</dbReference>
<proteinExistence type="predicted"/>
<evidence type="ECO:0000313" key="1">
    <source>
        <dbReference type="EMBL" id="KAK7440570.1"/>
    </source>
</evidence>
<keyword evidence="2" id="KW-1185">Reference proteome</keyword>
<organism evidence="1 2">
    <name type="scientific">Marasmiellus scandens</name>
    <dbReference type="NCBI Taxonomy" id="2682957"/>
    <lineage>
        <taxon>Eukaryota</taxon>
        <taxon>Fungi</taxon>
        <taxon>Dikarya</taxon>
        <taxon>Basidiomycota</taxon>
        <taxon>Agaricomycotina</taxon>
        <taxon>Agaricomycetes</taxon>
        <taxon>Agaricomycetidae</taxon>
        <taxon>Agaricales</taxon>
        <taxon>Marasmiineae</taxon>
        <taxon>Omphalotaceae</taxon>
        <taxon>Marasmiellus</taxon>
    </lineage>
</organism>
<evidence type="ECO:0008006" key="3">
    <source>
        <dbReference type="Google" id="ProtNLM"/>
    </source>
</evidence>
<name>A0ABR1IXF4_9AGAR</name>
<sequence length="478" mass="55226">MPVLSKFFNDVFPLPTQDILIRYLTPKTRRSLATASREANIAVSSYNDRAYRLDKAYSRFLKSAAEINKFRILQYQFGVLVSGSVALQYMDCSEFLESDLDVYVCSHSAKHVEDFFKSIGYTRSPNRPFPVPVGDADPNFYRNTGISKVLNYERDGQKVQIVATVWSPIDVILGFHSTVVMNFLTFSHAYSLFPFTSFESRVNLVVRCIRDHVERKSCNSEAALEKYEDRGWSRVFVPSFDDFLQPSSEVYHGERCVGDTATWVRKLEPLQFDSTLGNIPANVMDFNMDPVRANSWYQRIRGNQFVLDYVNDRGDHFKQYYTAKYIGDIMDLSFQDSELDTTDPYRYENRFADIVHSIHGKRRVPVPDDWYCGLFHRFRPPTSSPRVPYGFLPTASAFILCNKAIQVMNSMLGGYVSYTLDWETEPVPERPECERIVTKLVFHFEKRGPITRGRVNDFLLQTQSKFRLTNVIVIVDSL</sequence>
<evidence type="ECO:0000313" key="2">
    <source>
        <dbReference type="Proteomes" id="UP001498398"/>
    </source>
</evidence>
<comment type="caution">
    <text evidence="1">The sequence shown here is derived from an EMBL/GenBank/DDBJ whole genome shotgun (WGS) entry which is preliminary data.</text>
</comment>
<dbReference type="EMBL" id="JBANRG010000067">
    <property type="protein sequence ID" value="KAK7440570.1"/>
    <property type="molecule type" value="Genomic_DNA"/>
</dbReference>
<accession>A0ABR1IXF4</accession>
<protein>
    <recommendedName>
        <fullName evidence="3">F-box domain-containing protein</fullName>
    </recommendedName>
</protein>